<dbReference type="Pfam" id="PF25601">
    <property type="entry name" value="AAA_lid_14"/>
    <property type="match status" value="1"/>
</dbReference>
<dbReference type="SUPFAM" id="SSF46689">
    <property type="entry name" value="Homeodomain-like"/>
    <property type="match status" value="1"/>
</dbReference>
<dbReference type="Pfam" id="PF06506">
    <property type="entry name" value="PrpR_N"/>
    <property type="match status" value="1"/>
</dbReference>
<dbReference type="Gene3D" id="3.40.50.10660">
    <property type="entry name" value="PrpR receptor domain-like"/>
    <property type="match status" value="1"/>
</dbReference>
<dbReference type="GO" id="GO:0005524">
    <property type="term" value="F:ATP binding"/>
    <property type="evidence" value="ECO:0007669"/>
    <property type="project" value="UniProtKB-KW"/>
</dbReference>
<dbReference type="Gene3D" id="3.40.50.2300">
    <property type="match status" value="1"/>
</dbReference>
<dbReference type="AlphaFoldDB" id="A0A095X0S4"/>
<dbReference type="InterPro" id="IPR002078">
    <property type="entry name" value="Sigma_54_int"/>
</dbReference>
<dbReference type="HOGENOM" id="CLU_000445_8_5_6"/>
<dbReference type="Pfam" id="PF00158">
    <property type="entry name" value="Sigma54_activat"/>
    <property type="match status" value="1"/>
</dbReference>
<evidence type="ECO:0000313" key="6">
    <source>
        <dbReference type="EMBL" id="KGE04499.1"/>
    </source>
</evidence>
<reference evidence="6 7" key="1">
    <citation type="journal article" date="2014" name="Genome Announc.">
        <title>Genome Sequence of Gammaproteobacterial Pseudohaliea rubra Type Strain DSM 19751, Isolated from Coastal Seawater of the Mediterranean Sea.</title>
        <authorList>
            <person name="Spring S."/>
            <person name="Fiebig A."/>
            <person name="Riedel T."/>
            <person name="Goker M."/>
            <person name="Klenk H.P."/>
        </authorList>
    </citation>
    <scope>NUCLEOTIDE SEQUENCE [LARGE SCALE GENOMIC DNA]</scope>
    <source>
        <strain evidence="6 7">DSM 19751</strain>
    </source>
</reference>
<dbReference type="FunFam" id="3.40.50.300:FF:000006">
    <property type="entry name" value="DNA-binding transcriptional regulator NtrC"/>
    <property type="match status" value="1"/>
</dbReference>
<dbReference type="InterPro" id="IPR058031">
    <property type="entry name" value="AAA_lid_NorR"/>
</dbReference>
<comment type="caution">
    <text evidence="6">The sequence shown here is derived from an EMBL/GenBank/DDBJ whole genome shotgun (WGS) entry which is preliminary data.</text>
</comment>
<evidence type="ECO:0000256" key="1">
    <source>
        <dbReference type="ARBA" id="ARBA00022741"/>
    </source>
</evidence>
<dbReference type="PANTHER" id="PTHR32071">
    <property type="entry name" value="TRANSCRIPTIONAL REGULATORY PROTEIN"/>
    <property type="match status" value="1"/>
</dbReference>
<evidence type="ECO:0000256" key="2">
    <source>
        <dbReference type="ARBA" id="ARBA00022840"/>
    </source>
</evidence>
<keyword evidence="3" id="KW-0805">Transcription regulation</keyword>
<dbReference type="PROSITE" id="PS50045">
    <property type="entry name" value="SIGMA54_INTERACT_4"/>
    <property type="match status" value="1"/>
</dbReference>
<dbReference type="PANTHER" id="PTHR32071:SF81">
    <property type="entry name" value="PROPIONATE CATABOLISM OPERON REGULATORY PROTEIN"/>
    <property type="match status" value="1"/>
</dbReference>
<proteinExistence type="predicted"/>
<organism evidence="6 7">
    <name type="scientific">Pseudohaliea rubra DSM 19751</name>
    <dbReference type="NCBI Taxonomy" id="1265313"/>
    <lineage>
        <taxon>Bacteria</taxon>
        <taxon>Pseudomonadati</taxon>
        <taxon>Pseudomonadota</taxon>
        <taxon>Gammaproteobacteria</taxon>
        <taxon>Cellvibrionales</taxon>
        <taxon>Halieaceae</taxon>
        <taxon>Pseudohaliea</taxon>
    </lineage>
</organism>
<dbReference type="SUPFAM" id="SSF159800">
    <property type="entry name" value="PrpR receptor domain-like"/>
    <property type="match status" value="1"/>
</dbReference>
<dbReference type="PRINTS" id="PR01590">
    <property type="entry name" value="HTHFIS"/>
</dbReference>
<keyword evidence="1" id="KW-0547">Nucleotide-binding</keyword>
<evidence type="ECO:0000259" key="5">
    <source>
        <dbReference type="PROSITE" id="PS50045"/>
    </source>
</evidence>
<accession>A0A095X0S4</accession>
<dbReference type="GO" id="GO:0043565">
    <property type="term" value="F:sequence-specific DNA binding"/>
    <property type="evidence" value="ECO:0007669"/>
    <property type="project" value="InterPro"/>
</dbReference>
<evidence type="ECO:0000313" key="7">
    <source>
        <dbReference type="Proteomes" id="UP000029640"/>
    </source>
</evidence>
<dbReference type="InterPro" id="IPR027417">
    <property type="entry name" value="P-loop_NTPase"/>
</dbReference>
<dbReference type="InterPro" id="IPR025662">
    <property type="entry name" value="Sigma_54_int_dom_ATP-bd_1"/>
</dbReference>
<dbReference type="Proteomes" id="UP000029640">
    <property type="component" value="Unassembled WGS sequence"/>
</dbReference>
<dbReference type="InterPro" id="IPR003593">
    <property type="entry name" value="AAA+_ATPase"/>
</dbReference>
<dbReference type="eggNOG" id="COG3829">
    <property type="taxonomic scope" value="Bacteria"/>
</dbReference>
<dbReference type="Gene3D" id="1.10.8.60">
    <property type="match status" value="1"/>
</dbReference>
<dbReference type="GO" id="GO:0006355">
    <property type="term" value="P:regulation of DNA-templated transcription"/>
    <property type="evidence" value="ECO:0007669"/>
    <property type="project" value="InterPro"/>
</dbReference>
<keyword evidence="2" id="KW-0067">ATP-binding</keyword>
<dbReference type="Gene3D" id="1.10.10.60">
    <property type="entry name" value="Homeodomain-like"/>
    <property type="match status" value="1"/>
</dbReference>
<dbReference type="InterPro" id="IPR010524">
    <property type="entry name" value="Sig_transdc_resp-reg_PrpR_N"/>
</dbReference>
<dbReference type="RefSeq" id="WP_052094327.1">
    <property type="nucleotide sequence ID" value="NZ_KN234749.1"/>
</dbReference>
<dbReference type="PROSITE" id="PS00688">
    <property type="entry name" value="SIGMA54_INTERACT_3"/>
    <property type="match status" value="1"/>
</dbReference>
<protein>
    <submittedName>
        <fullName evidence="6">Response regulatory protein</fullName>
    </submittedName>
</protein>
<dbReference type="OrthoDB" id="9804019at2"/>
<evidence type="ECO:0000256" key="3">
    <source>
        <dbReference type="ARBA" id="ARBA00023015"/>
    </source>
</evidence>
<dbReference type="InterPro" id="IPR009057">
    <property type="entry name" value="Homeodomain-like_sf"/>
</dbReference>
<name>A0A095X0S4_9GAMM</name>
<keyword evidence="4" id="KW-0804">Transcription</keyword>
<dbReference type="PROSITE" id="PS00675">
    <property type="entry name" value="SIGMA54_INTERACT_1"/>
    <property type="match status" value="1"/>
</dbReference>
<dbReference type="InterPro" id="IPR025944">
    <property type="entry name" value="Sigma_54_int_dom_CS"/>
</dbReference>
<dbReference type="STRING" id="1265313.HRUBRA_00838"/>
<dbReference type="CDD" id="cd00009">
    <property type="entry name" value="AAA"/>
    <property type="match status" value="1"/>
</dbReference>
<keyword evidence="7" id="KW-1185">Reference proteome</keyword>
<dbReference type="SUPFAM" id="SSF52540">
    <property type="entry name" value="P-loop containing nucleoside triphosphate hydrolases"/>
    <property type="match status" value="1"/>
</dbReference>
<dbReference type="SMART" id="SM00382">
    <property type="entry name" value="AAA"/>
    <property type="match status" value="1"/>
</dbReference>
<feature type="domain" description="Sigma-54 factor interaction" evidence="5">
    <location>
        <begin position="208"/>
        <end position="440"/>
    </location>
</feature>
<dbReference type="GO" id="GO:0000156">
    <property type="term" value="F:phosphorelay response regulator activity"/>
    <property type="evidence" value="ECO:0007669"/>
    <property type="project" value="InterPro"/>
</dbReference>
<dbReference type="Gene3D" id="3.40.50.300">
    <property type="entry name" value="P-loop containing nucleotide triphosphate hydrolases"/>
    <property type="match status" value="1"/>
</dbReference>
<evidence type="ECO:0000256" key="4">
    <source>
        <dbReference type="ARBA" id="ARBA00023163"/>
    </source>
</evidence>
<dbReference type="InterPro" id="IPR002197">
    <property type="entry name" value="HTH_Fis"/>
</dbReference>
<gene>
    <name evidence="6" type="ORF">HRUBRA_00838</name>
</gene>
<dbReference type="Pfam" id="PF02954">
    <property type="entry name" value="HTH_8"/>
    <property type="match status" value="1"/>
</dbReference>
<dbReference type="EMBL" id="AUVB01000024">
    <property type="protein sequence ID" value="KGE04499.1"/>
    <property type="molecule type" value="Genomic_DNA"/>
</dbReference>
<sequence length="523" mass="58179">MIGRVRILVVGYRKFSELINVLLPEFEQDAEVTIVESIASGNTDYSDLVEKHRPDVIISAGANAAYLRSTLAVPVLSQPVTDTDVLEALAKARKLSRRVHIFTYADKSGPSHRFLASLPELCDLELCHHSYSTADEANESLLLAIADEDPKVIVGPSYTCGLAEQRGIPAIIMYSRDSAREMLRRAIDAGRSAQSARAVARGDRPQRFIVHSSRMERVAALARTYARGRASVLLEGESGTGKEHIAREIHRLSDYADGPLVAVNCSSIPHELFESELFGYVEGAFTSSRRGGRIGLMEQANGGALFLDEIGEMPPQQQIKLLRALQERRIRPVGGNREIDVDFKLIAATNRDLQDAVDQGEFRDDLFYRLNVFNLRLPPLRQRKEEVPAIARHYVAHYAAEYDVAVPVDAVLDLVEPLFDAYHWPGNIRELQNFTERLVVNCGKAAHVSLSRNEVLDILPELTRQDQGYASGALKDLEASAIVRAMEKFGGDRQQVAAYLGISPTTLWRRLKKLEVSETKRLA</sequence>